<accession>A0A1G7JG64</accession>
<protein>
    <submittedName>
        <fullName evidence="1">Uncharacterized protein</fullName>
    </submittedName>
</protein>
<keyword evidence="2" id="KW-1185">Reference proteome</keyword>
<dbReference type="STRING" id="482827.SAMN04488243_13415"/>
<dbReference type="RefSeq" id="WP_241374259.1">
    <property type="nucleotide sequence ID" value="NZ_FNBC01000034.1"/>
</dbReference>
<organism evidence="1 2">
    <name type="scientific">Thermus arciformis</name>
    <dbReference type="NCBI Taxonomy" id="482827"/>
    <lineage>
        <taxon>Bacteria</taxon>
        <taxon>Thermotogati</taxon>
        <taxon>Deinococcota</taxon>
        <taxon>Deinococci</taxon>
        <taxon>Thermales</taxon>
        <taxon>Thermaceae</taxon>
        <taxon>Thermus</taxon>
    </lineage>
</organism>
<evidence type="ECO:0000313" key="1">
    <source>
        <dbReference type="EMBL" id="SDF23927.1"/>
    </source>
</evidence>
<sequence length="157" mass="16647">MRRVIWLWGLGLLALAQVPVGVNLPEGSALTLSAEEVVFDLAQGAYPPPSFPYAYAPTTPSGPLVLNVFSNVEGGWAVEVLAEPLVAEGGKLLSPSQLEVRVDGGPWTPLGPRTVLLTGSGPSGGYRRHLLEFRLVLTGQEAPGLYRGSLVFSLSRL</sequence>
<dbReference type="Proteomes" id="UP000199446">
    <property type="component" value="Unassembled WGS sequence"/>
</dbReference>
<evidence type="ECO:0000313" key="2">
    <source>
        <dbReference type="Proteomes" id="UP000199446"/>
    </source>
</evidence>
<reference evidence="2" key="1">
    <citation type="submission" date="2016-10" db="EMBL/GenBank/DDBJ databases">
        <authorList>
            <person name="Varghese N."/>
            <person name="Submissions S."/>
        </authorList>
    </citation>
    <scope>NUCLEOTIDE SEQUENCE [LARGE SCALE GENOMIC DNA]</scope>
    <source>
        <strain evidence="2">CGMCC 1.6992</strain>
    </source>
</reference>
<proteinExistence type="predicted"/>
<dbReference type="EMBL" id="FNBC01000034">
    <property type="protein sequence ID" value="SDF23927.1"/>
    <property type="molecule type" value="Genomic_DNA"/>
</dbReference>
<name>A0A1G7JG64_9DEIN</name>
<gene>
    <name evidence="1" type="ORF">SAMN04488243_13415</name>
</gene>
<dbReference type="AlphaFoldDB" id="A0A1G7JG64"/>